<evidence type="ECO:0000313" key="1">
    <source>
        <dbReference type="EMBL" id="KAH7950917.1"/>
    </source>
</evidence>
<dbReference type="AlphaFoldDB" id="A0A9D4SVK7"/>
<sequence length="160" mass="17671">MLWNCPQTKPKAVTNCESDEPSDAPDLKISLLKAVRFVYGAWYKVRQTTIQSCFRKAGFVRQDQPPSPSDSKTGTETADLTELWEHVATGDADSSLGGLVFELREFRSKHGLGLRRWPRCLKASAGDGDTLQNTPCGRVRAESQATACLLANLVAEEWNV</sequence>
<dbReference type="EMBL" id="JABSTV010001251">
    <property type="protein sequence ID" value="KAH7950917.1"/>
    <property type="molecule type" value="Genomic_DNA"/>
</dbReference>
<proteinExistence type="predicted"/>
<evidence type="ECO:0000313" key="2">
    <source>
        <dbReference type="Proteomes" id="UP000821837"/>
    </source>
</evidence>
<accession>A0A9D4SVK7</accession>
<reference evidence="1" key="2">
    <citation type="submission" date="2021-09" db="EMBL/GenBank/DDBJ databases">
        <authorList>
            <person name="Jia N."/>
            <person name="Wang J."/>
            <person name="Shi W."/>
            <person name="Du L."/>
            <person name="Sun Y."/>
            <person name="Zhan W."/>
            <person name="Jiang J."/>
            <person name="Wang Q."/>
            <person name="Zhang B."/>
            <person name="Ji P."/>
            <person name="Sakyi L.B."/>
            <person name="Cui X."/>
            <person name="Yuan T."/>
            <person name="Jiang B."/>
            <person name="Yang W."/>
            <person name="Lam T.T.-Y."/>
            <person name="Chang Q."/>
            <person name="Ding S."/>
            <person name="Wang X."/>
            <person name="Zhu J."/>
            <person name="Ruan X."/>
            <person name="Zhao L."/>
            <person name="Wei J."/>
            <person name="Que T."/>
            <person name="Du C."/>
            <person name="Cheng J."/>
            <person name="Dai P."/>
            <person name="Han X."/>
            <person name="Huang E."/>
            <person name="Gao Y."/>
            <person name="Liu J."/>
            <person name="Shao H."/>
            <person name="Ye R."/>
            <person name="Li L."/>
            <person name="Wei W."/>
            <person name="Wang X."/>
            <person name="Wang C."/>
            <person name="Huo Q."/>
            <person name="Li W."/>
            <person name="Guo W."/>
            <person name="Chen H."/>
            <person name="Chen S."/>
            <person name="Zhou L."/>
            <person name="Zhou L."/>
            <person name="Ni X."/>
            <person name="Tian J."/>
            <person name="Zhou Y."/>
            <person name="Sheng Y."/>
            <person name="Liu T."/>
            <person name="Pan Y."/>
            <person name="Xia L."/>
            <person name="Li J."/>
            <person name="Zhao F."/>
            <person name="Cao W."/>
        </authorList>
    </citation>
    <scope>NUCLEOTIDE SEQUENCE</scope>
    <source>
        <strain evidence="1">Rsan-2018</strain>
        <tissue evidence="1">Larvae</tissue>
    </source>
</reference>
<organism evidence="1 2">
    <name type="scientific">Rhipicephalus sanguineus</name>
    <name type="common">Brown dog tick</name>
    <name type="synonym">Ixodes sanguineus</name>
    <dbReference type="NCBI Taxonomy" id="34632"/>
    <lineage>
        <taxon>Eukaryota</taxon>
        <taxon>Metazoa</taxon>
        <taxon>Ecdysozoa</taxon>
        <taxon>Arthropoda</taxon>
        <taxon>Chelicerata</taxon>
        <taxon>Arachnida</taxon>
        <taxon>Acari</taxon>
        <taxon>Parasitiformes</taxon>
        <taxon>Ixodida</taxon>
        <taxon>Ixodoidea</taxon>
        <taxon>Ixodidae</taxon>
        <taxon>Rhipicephalinae</taxon>
        <taxon>Rhipicephalus</taxon>
        <taxon>Rhipicephalus</taxon>
    </lineage>
</organism>
<reference evidence="1" key="1">
    <citation type="journal article" date="2020" name="Cell">
        <title>Large-Scale Comparative Analyses of Tick Genomes Elucidate Their Genetic Diversity and Vector Capacities.</title>
        <authorList>
            <consortium name="Tick Genome and Microbiome Consortium (TIGMIC)"/>
            <person name="Jia N."/>
            <person name="Wang J."/>
            <person name="Shi W."/>
            <person name="Du L."/>
            <person name="Sun Y."/>
            <person name="Zhan W."/>
            <person name="Jiang J.F."/>
            <person name="Wang Q."/>
            <person name="Zhang B."/>
            <person name="Ji P."/>
            <person name="Bell-Sakyi L."/>
            <person name="Cui X.M."/>
            <person name="Yuan T.T."/>
            <person name="Jiang B.G."/>
            <person name="Yang W.F."/>
            <person name="Lam T.T."/>
            <person name="Chang Q.C."/>
            <person name="Ding S.J."/>
            <person name="Wang X.J."/>
            <person name="Zhu J.G."/>
            <person name="Ruan X.D."/>
            <person name="Zhao L."/>
            <person name="Wei J.T."/>
            <person name="Ye R.Z."/>
            <person name="Que T.C."/>
            <person name="Du C.H."/>
            <person name="Zhou Y.H."/>
            <person name="Cheng J.X."/>
            <person name="Dai P.F."/>
            <person name="Guo W.B."/>
            <person name="Han X.H."/>
            <person name="Huang E.J."/>
            <person name="Li L.F."/>
            <person name="Wei W."/>
            <person name="Gao Y.C."/>
            <person name="Liu J.Z."/>
            <person name="Shao H.Z."/>
            <person name="Wang X."/>
            <person name="Wang C.C."/>
            <person name="Yang T.C."/>
            <person name="Huo Q.B."/>
            <person name="Li W."/>
            <person name="Chen H.Y."/>
            <person name="Chen S.E."/>
            <person name="Zhou L.G."/>
            <person name="Ni X.B."/>
            <person name="Tian J.H."/>
            <person name="Sheng Y."/>
            <person name="Liu T."/>
            <person name="Pan Y.S."/>
            <person name="Xia L.Y."/>
            <person name="Li J."/>
            <person name="Zhao F."/>
            <person name="Cao W.C."/>
        </authorList>
    </citation>
    <scope>NUCLEOTIDE SEQUENCE</scope>
    <source>
        <strain evidence="1">Rsan-2018</strain>
    </source>
</reference>
<gene>
    <name evidence="1" type="ORF">HPB52_003125</name>
</gene>
<comment type="caution">
    <text evidence="1">The sequence shown here is derived from an EMBL/GenBank/DDBJ whole genome shotgun (WGS) entry which is preliminary data.</text>
</comment>
<protein>
    <submittedName>
        <fullName evidence="1">Uncharacterized protein</fullName>
    </submittedName>
</protein>
<keyword evidence="2" id="KW-1185">Reference proteome</keyword>
<dbReference type="VEuPathDB" id="VectorBase:RSAN_034591"/>
<dbReference type="Proteomes" id="UP000821837">
    <property type="component" value="Chromosome 5"/>
</dbReference>
<name>A0A9D4SVK7_RHISA</name>